<proteinExistence type="predicted"/>
<dbReference type="AlphaFoldDB" id="A0A2P2NBN3"/>
<evidence type="ECO:0000313" key="1">
    <source>
        <dbReference type="EMBL" id="MBX39877.1"/>
    </source>
</evidence>
<protein>
    <submittedName>
        <fullName evidence="1">Uncharacterized protein</fullName>
    </submittedName>
</protein>
<name>A0A2P2NBN3_RHIMU</name>
<reference evidence="1" key="1">
    <citation type="submission" date="2018-02" db="EMBL/GenBank/DDBJ databases">
        <title>Rhizophora mucronata_Transcriptome.</title>
        <authorList>
            <person name="Meera S.P."/>
            <person name="Sreeshan A."/>
            <person name="Augustine A."/>
        </authorList>
    </citation>
    <scope>NUCLEOTIDE SEQUENCE</scope>
    <source>
        <tissue evidence="1">Leaf</tissue>
    </source>
</reference>
<organism evidence="1">
    <name type="scientific">Rhizophora mucronata</name>
    <name type="common">Asiatic mangrove</name>
    <dbReference type="NCBI Taxonomy" id="61149"/>
    <lineage>
        <taxon>Eukaryota</taxon>
        <taxon>Viridiplantae</taxon>
        <taxon>Streptophyta</taxon>
        <taxon>Embryophyta</taxon>
        <taxon>Tracheophyta</taxon>
        <taxon>Spermatophyta</taxon>
        <taxon>Magnoliopsida</taxon>
        <taxon>eudicotyledons</taxon>
        <taxon>Gunneridae</taxon>
        <taxon>Pentapetalae</taxon>
        <taxon>rosids</taxon>
        <taxon>fabids</taxon>
        <taxon>Malpighiales</taxon>
        <taxon>Rhizophoraceae</taxon>
        <taxon>Rhizophora</taxon>
    </lineage>
</organism>
<accession>A0A2P2NBN3</accession>
<sequence>MIFFFFIYPFPSSFVVVVTFSHTSSRPCLVC</sequence>
<dbReference type="EMBL" id="GGEC01059393">
    <property type="protein sequence ID" value="MBX39877.1"/>
    <property type="molecule type" value="Transcribed_RNA"/>
</dbReference>